<evidence type="ECO:0000256" key="1">
    <source>
        <dbReference type="SAM" id="SignalP"/>
    </source>
</evidence>
<evidence type="ECO:0000313" key="2">
    <source>
        <dbReference type="EMBL" id="KAF2725380.1"/>
    </source>
</evidence>
<dbReference type="EMBL" id="MU003768">
    <property type="protein sequence ID" value="KAF2725380.1"/>
    <property type="molecule type" value="Genomic_DNA"/>
</dbReference>
<feature type="chain" id="PRO_5040242737" evidence="1">
    <location>
        <begin position="20"/>
        <end position="175"/>
    </location>
</feature>
<keyword evidence="1" id="KW-0732">Signal</keyword>
<proteinExistence type="predicted"/>
<name>A0A9P4QGJ3_9PEZI</name>
<feature type="signal peptide" evidence="1">
    <location>
        <begin position="1"/>
        <end position="19"/>
    </location>
</feature>
<dbReference type="Proteomes" id="UP000799441">
    <property type="component" value="Unassembled WGS sequence"/>
</dbReference>
<dbReference type="AlphaFoldDB" id="A0A9P4QGJ3"/>
<protein>
    <submittedName>
        <fullName evidence="2">Uncharacterized protein</fullName>
    </submittedName>
</protein>
<keyword evidence="3" id="KW-1185">Reference proteome</keyword>
<reference evidence="2" key="1">
    <citation type="journal article" date="2020" name="Stud. Mycol.">
        <title>101 Dothideomycetes genomes: a test case for predicting lifestyles and emergence of pathogens.</title>
        <authorList>
            <person name="Haridas S."/>
            <person name="Albert R."/>
            <person name="Binder M."/>
            <person name="Bloem J."/>
            <person name="Labutti K."/>
            <person name="Salamov A."/>
            <person name="Andreopoulos B."/>
            <person name="Baker S."/>
            <person name="Barry K."/>
            <person name="Bills G."/>
            <person name="Bluhm B."/>
            <person name="Cannon C."/>
            <person name="Castanera R."/>
            <person name="Culley D."/>
            <person name="Daum C."/>
            <person name="Ezra D."/>
            <person name="Gonzalez J."/>
            <person name="Henrissat B."/>
            <person name="Kuo A."/>
            <person name="Liang C."/>
            <person name="Lipzen A."/>
            <person name="Lutzoni F."/>
            <person name="Magnuson J."/>
            <person name="Mondo S."/>
            <person name="Nolan M."/>
            <person name="Ohm R."/>
            <person name="Pangilinan J."/>
            <person name="Park H.-J."/>
            <person name="Ramirez L."/>
            <person name="Alfaro M."/>
            <person name="Sun H."/>
            <person name="Tritt A."/>
            <person name="Yoshinaga Y."/>
            <person name="Zwiers L.-H."/>
            <person name="Turgeon B."/>
            <person name="Goodwin S."/>
            <person name="Spatafora J."/>
            <person name="Crous P."/>
            <person name="Grigoriev I."/>
        </authorList>
    </citation>
    <scope>NUCLEOTIDE SEQUENCE</scope>
    <source>
        <strain evidence="2">CBS 116435</strain>
    </source>
</reference>
<accession>A0A9P4QGJ3</accession>
<sequence length="175" mass="19291">MHAKSILQLVIMFVTQTTGITISQSPDYYAFLPSFKYPPNFRNVVFSTKGQVQTGSPQPRWSTLSSHGVANWIGSLNSSLPQVPENETPLIVKENVPRIMINLSLVGDAVQLLDSDNPSTRLKMLNEPDFIWPGSSKSSTPPIKAAKYLQPLLEKDRSNAKLISPALAKSSDFYG</sequence>
<organism evidence="2 3">
    <name type="scientific">Polychaeton citri CBS 116435</name>
    <dbReference type="NCBI Taxonomy" id="1314669"/>
    <lineage>
        <taxon>Eukaryota</taxon>
        <taxon>Fungi</taxon>
        <taxon>Dikarya</taxon>
        <taxon>Ascomycota</taxon>
        <taxon>Pezizomycotina</taxon>
        <taxon>Dothideomycetes</taxon>
        <taxon>Dothideomycetidae</taxon>
        <taxon>Capnodiales</taxon>
        <taxon>Capnodiaceae</taxon>
        <taxon>Polychaeton</taxon>
    </lineage>
</organism>
<gene>
    <name evidence="2" type="ORF">K431DRAFT_343330</name>
</gene>
<evidence type="ECO:0000313" key="3">
    <source>
        <dbReference type="Proteomes" id="UP000799441"/>
    </source>
</evidence>
<comment type="caution">
    <text evidence="2">The sequence shown here is derived from an EMBL/GenBank/DDBJ whole genome shotgun (WGS) entry which is preliminary data.</text>
</comment>